<sequence>MYTAQKYINGLKQAYYANDAKQQWDHFEKIIHGAGQQDLDKLRSIYPNIPNSLIQLLEFADGTYWREYEDMVEMDEKIIDDALQMHWLYFSDCINNGGTSQLFIDFSPSPKGKLGQIARFLHDPDEIEIIADSFDKYLQMLMNGEYNFITEDDMAEDNC</sequence>
<keyword evidence="2" id="KW-1185">Reference proteome</keyword>
<proteinExistence type="predicted"/>
<evidence type="ECO:0000313" key="1">
    <source>
        <dbReference type="EMBL" id="TGY96890.1"/>
    </source>
</evidence>
<accession>A0AC61RY02</accession>
<dbReference type="EMBL" id="SRYA01000012">
    <property type="protein sequence ID" value="TGY96890.1"/>
    <property type="molecule type" value="Genomic_DNA"/>
</dbReference>
<organism evidence="1 2">
    <name type="scientific">Petralouisia muris</name>
    <dbReference type="NCBI Taxonomy" id="3032872"/>
    <lineage>
        <taxon>Bacteria</taxon>
        <taxon>Bacillati</taxon>
        <taxon>Bacillota</taxon>
        <taxon>Clostridia</taxon>
        <taxon>Lachnospirales</taxon>
        <taxon>Lachnospiraceae</taxon>
        <taxon>Petralouisia</taxon>
    </lineage>
</organism>
<comment type="caution">
    <text evidence="1">The sequence shown here is derived from an EMBL/GenBank/DDBJ whole genome shotgun (WGS) entry which is preliminary data.</text>
</comment>
<name>A0AC61RY02_9FIRM</name>
<evidence type="ECO:0000313" key="2">
    <source>
        <dbReference type="Proteomes" id="UP000304953"/>
    </source>
</evidence>
<reference evidence="1" key="1">
    <citation type="submission" date="2019-04" db="EMBL/GenBank/DDBJ databases">
        <title>Microbes associate with the intestines of laboratory mice.</title>
        <authorList>
            <person name="Navarre W."/>
            <person name="Wong E."/>
            <person name="Huang K."/>
            <person name="Tropini C."/>
            <person name="Ng K."/>
            <person name="Yu B."/>
        </authorList>
    </citation>
    <scope>NUCLEOTIDE SEQUENCE</scope>
    <source>
        <strain evidence="1">NM01_1-7b</strain>
    </source>
</reference>
<protein>
    <submittedName>
        <fullName evidence="1">SMI1/KNR4 family protein</fullName>
    </submittedName>
</protein>
<gene>
    <name evidence="1" type="ORF">E5329_07800</name>
</gene>
<dbReference type="Proteomes" id="UP000304953">
    <property type="component" value="Unassembled WGS sequence"/>
</dbReference>